<organism evidence="11 12">
    <name type="scientific">Rurimicrobium arvi</name>
    <dbReference type="NCBI Taxonomy" id="2049916"/>
    <lineage>
        <taxon>Bacteria</taxon>
        <taxon>Pseudomonadati</taxon>
        <taxon>Bacteroidota</taxon>
        <taxon>Chitinophagia</taxon>
        <taxon>Chitinophagales</taxon>
        <taxon>Chitinophagaceae</taxon>
        <taxon>Rurimicrobium</taxon>
    </lineage>
</organism>
<evidence type="ECO:0000256" key="10">
    <source>
        <dbReference type="SAM" id="Phobius"/>
    </source>
</evidence>
<keyword evidence="7" id="KW-0869">Chloride channel</keyword>
<dbReference type="CDD" id="cd01034">
    <property type="entry name" value="EriC_like"/>
    <property type="match status" value="1"/>
</dbReference>
<dbReference type="InterPro" id="IPR050368">
    <property type="entry name" value="ClC-type_chloride_channel"/>
</dbReference>
<keyword evidence="2" id="KW-0813">Transport</keyword>
<comment type="subcellular location">
    <subcellularLocation>
        <location evidence="1">Membrane</location>
        <topology evidence="1">Multi-pass membrane protein</topology>
    </subcellularLocation>
</comment>
<keyword evidence="9" id="KW-0407">Ion channel</keyword>
<reference evidence="12" key="1">
    <citation type="journal article" date="2019" name="Int. J. Syst. Evol. Microbiol.">
        <title>The Global Catalogue of Microorganisms (GCM) 10K type strain sequencing project: providing services to taxonomists for standard genome sequencing and annotation.</title>
        <authorList>
            <consortium name="The Broad Institute Genomics Platform"/>
            <consortium name="The Broad Institute Genome Sequencing Center for Infectious Disease"/>
            <person name="Wu L."/>
            <person name="Ma J."/>
        </authorList>
    </citation>
    <scope>NUCLEOTIDE SEQUENCE [LARGE SCALE GENOMIC DNA]</scope>
    <source>
        <strain evidence="12">JCM 31921</strain>
    </source>
</reference>
<evidence type="ECO:0000256" key="3">
    <source>
        <dbReference type="ARBA" id="ARBA00022692"/>
    </source>
</evidence>
<evidence type="ECO:0000256" key="7">
    <source>
        <dbReference type="ARBA" id="ARBA00023173"/>
    </source>
</evidence>
<evidence type="ECO:0000256" key="2">
    <source>
        <dbReference type="ARBA" id="ARBA00022448"/>
    </source>
</evidence>
<gene>
    <name evidence="11" type="ORF">GCM10023092_02360</name>
</gene>
<dbReference type="EMBL" id="BAABEZ010000001">
    <property type="protein sequence ID" value="GAA4448959.1"/>
    <property type="molecule type" value="Genomic_DNA"/>
</dbReference>
<evidence type="ECO:0000256" key="9">
    <source>
        <dbReference type="ARBA" id="ARBA00023303"/>
    </source>
</evidence>
<feature type="transmembrane region" description="Helical" evidence="10">
    <location>
        <begin position="364"/>
        <end position="387"/>
    </location>
</feature>
<dbReference type="RefSeq" id="WP_344821836.1">
    <property type="nucleotide sequence ID" value="NZ_BAABEZ010000001.1"/>
</dbReference>
<dbReference type="SUPFAM" id="SSF81340">
    <property type="entry name" value="Clc chloride channel"/>
    <property type="match status" value="1"/>
</dbReference>
<keyword evidence="4 10" id="KW-1133">Transmembrane helix</keyword>
<feature type="transmembrane region" description="Helical" evidence="10">
    <location>
        <begin position="331"/>
        <end position="352"/>
    </location>
</feature>
<dbReference type="PANTHER" id="PTHR43427:SF6">
    <property type="entry name" value="CHLORIDE CHANNEL PROTEIN CLC-E"/>
    <property type="match status" value="1"/>
</dbReference>
<dbReference type="InterPro" id="IPR001807">
    <property type="entry name" value="ClC"/>
</dbReference>
<evidence type="ECO:0000256" key="8">
    <source>
        <dbReference type="ARBA" id="ARBA00023214"/>
    </source>
</evidence>
<keyword evidence="6 10" id="KW-0472">Membrane</keyword>
<evidence type="ECO:0000256" key="6">
    <source>
        <dbReference type="ARBA" id="ARBA00023136"/>
    </source>
</evidence>
<feature type="transmembrane region" description="Helical" evidence="10">
    <location>
        <begin position="209"/>
        <end position="231"/>
    </location>
</feature>
<keyword evidence="12" id="KW-1185">Reference proteome</keyword>
<accession>A0ABP8MDY1</accession>
<proteinExistence type="predicted"/>
<evidence type="ECO:0000256" key="1">
    <source>
        <dbReference type="ARBA" id="ARBA00004141"/>
    </source>
</evidence>
<feature type="transmembrane region" description="Helical" evidence="10">
    <location>
        <begin position="243"/>
        <end position="270"/>
    </location>
</feature>
<feature type="transmembrane region" description="Helical" evidence="10">
    <location>
        <begin position="25"/>
        <end position="45"/>
    </location>
</feature>
<dbReference type="Proteomes" id="UP001501410">
    <property type="component" value="Unassembled WGS sequence"/>
</dbReference>
<evidence type="ECO:0000313" key="12">
    <source>
        <dbReference type="Proteomes" id="UP001501410"/>
    </source>
</evidence>
<feature type="transmembrane region" description="Helical" evidence="10">
    <location>
        <begin position="407"/>
        <end position="426"/>
    </location>
</feature>
<protein>
    <recommendedName>
        <fullName evidence="13">Chloride channel protein</fullName>
    </recommendedName>
</protein>
<evidence type="ECO:0008006" key="13">
    <source>
        <dbReference type="Google" id="ProtNLM"/>
    </source>
</evidence>
<keyword evidence="8" id="KW-0868">Chloride</keyword>
<dbReference type="Pfam" id="PF00654">
    <property type="entry name" value="Voltage_CLC"/>
    <property type="match status" value="1"/>
</dbReference>
<sequence>MFHYLASNIKAYLNAASNRHLKKSILNALPFWVGALLTGLVAVAYARLFGMAEAASIYLFKKLHWYFLLVTPATFVLAWYLVKRFAPFARGSGIPQVSAAIALSNPKDYSRVNRLLSIRLAVTKIISSLTMALGGGVIGREGPTIQISASIFKAINERLPAWYPRVSRQNMIITGAAAGLASAFNTPLGGIVFAIEELTTTHFSYFKSALLTGVILAGLTALTLLGPYLYLGYPRLQGLHSGIVVGVVFVALLSGAAAAVMGQAILWLTARKKQLQRRIPEWIIVAFFGLLIAATAVLINPDVLGSGKELMMHGLFSADKDISWETPLLRFLGPVISFSSGAAGGVFAPALSAGSSIGNLTAQLFHIGGSEANLLILAGMTAFLTGITRSPFTSAILVIEMTNSHSVIFYIMISALVASLIAKILARHPFYEHLKDQYLREVEQD</sequence>
<evidence type="ECO:0000256" key="4">
    <source>
        <dbReference type="ARBA" id="ARBA00022989"/>
    </source>
</evidence>
<dbReference type="Gene3D" id="1.10.3080.10">
    <property type="entry name" value="Clc chloride channel"/>
    <property type="match status" value="1"/>
</dbReference>
<comment type="caution">
    <text evidence="11">The sequence shown here is derived from an EMBL/GenBank/DDBJ whole genome shotgun (WGS) entry which is preliminary data.</text>
</comment>
<evidence type="ECO:0000313" key="11">
    <source>
        <dbReference type="EMBL" id="GAA4448959.1"/>
    </source>
</evidence>
<keyword evidence="5" id="KW-0406">Ion transport</keyword>
<dbReference type="PANTHER" id="PTHR43427">
    <property type="entry name" value="CHLORIDE CHANNEL PROTEIN CLC-E"/>
    <property type="match status" value="1"/>
</dbReference>
<keyword evidence="3 10" id="KW-0812">Transmembrane</keyword>
<feature type="transmembrane region" description="Helical" evidence="10">
    <location>
        <begin position="282"/>
        <end position="299"/>
    </location>
</feature>
<evidence type="ECO:0000256" key="5">
    <source>
        <dbReference type="ARBA" id="ARBA00023065"/>
    </source>
</evidence>
<name>A0ABP8MDY1_9BACT</name>
<dbReference type="InterPro" id="IPR014743">
    <property type="entry name" value="Cl-channel_core"/>
</dbReference>
<feature type="transmembrane region" description="Helical" evidence="10">
    <location>
        <begin position="65"/>
        <end position="82"/>
    </location>
</feature>
<dbReference type="PRINTS" id="PR00762">
    <property type="entry name" value="CLCHANNEL"/>
</dbReference>